<reference evidence="1 2" key="1">
    <citation type="submission" date="2023-03" db="EMBL/GenBank/DDBJ databases">
        <title>Draft assemblies of triclosan tolerant bacteria isolated from returned activated sludge.</title>
        <authorList>
            <person name="Van Hamelsveld S."/>
        </authorList>
    </citation>
    <scope>NUCLEOTIDE SEQUENCE [LARGE SCALE GENOMIC DNA]</scope>
    <source>
        <strain evidence="1 2">GW210010_S58</strain>
    </source>
</reference>
<proteinExistence type="predicted"/>
<dbReference type="EMBL" id="JARJLM010000077">
    <property type="protein sequence ID" value="MDF3832221.1"/>
    <property type="molecule type" value="Genomic_DNA"/>
</dbReference>
<evidence type="ECO:0000313" key="2">
    <source>
        <dbReference type="Proteomes" id="UP001216674"/>
    </source>
</evidence>
<gene>
    <name evidence="1" type="ORF">P3W85_04535</name>
</gene>
<accession>A0ABT6AHZ1</accession>
<comment type="caution">
    <text evidence="1">The sequence shown here is derived from an EMBL/GenBank/DDBJ whole genome shotgun (WGS) entry which is preliminary data.</text>
</comment>
<evidence type="ECO:0000313" key="1">
    <source>
        <dbReference type="EMBL" id="MDF3832221.1"/>
    </source>
</evidence>
<sequence>MKARYRITCLLGAGAVLALGFAAGLMTAWPPAREDGAGERASAAAATATEIRVAADAALSYCDDACRQSRGIAAVTAMGHRPPP</sequence>
<name>A0ABT6AHZ1_9BURK</name>
<protein>
    <submittedName>
        <fullName evidence="1">Uncharacterized protein</fullName>
    </submittedName>
</protein>
<dbReference type="RefSeq" id="WP_276263884.1">
    <property type="nucleotide sequence ID" value="NZ_JARJLM010000077.1"/>
</dbReference>
<organism evidence="1 2">
    <name type="scientific">Cupriavidus basilensis</name>
    <dbReference type="NCBI Taxonomy" id="68895"/>
    <lineage>
        <taxon>Bacteria</taxon>
        <taxon>Pseudomonadati</taxon>
        <taxon>Pseudomonadota</taxon>
        <taxon>Betaproteobacteria</taxon>
        <taxon>Burkholderiales</taxon>
        <taxon>Burkholderiaceae</taxon>
        <taxon>Cupriavidus</taxon>
    </lineage>
</organism>
<dbReference type="Proteomes" id="UP001216674">
    <property type="component" value="Unassembled WGS sequence"/>
</dbReference>
<keyword evidence="2" id="KW-1185">Reference proteome</keyword>